<evidence type="ECO:0000256" key="1">
    <source>
        <dbReference type="ARBA" id="ARBA00007228"/>
    </source>
</evidence>
<dbReference type="Pfam" id="PF00588">
    <property type="entry name" value="SpoU_methylase"/>
    <property type="match status" value="1"/>
</dbReference>
<evidence type="ECO:0000256" key="4">
    <source>
        <dbReference type="ARBA" id="ARBA00022691"/>
    </source>
</evidence>
<evidence type="ECO:0000256" key="3">
    <source>
        <dbReference type="ARBA" id="ARBA00022679"/>
    </source>
</evidence>
<dbReference type="PANTHER" id="PTHR42786">
    <property type="entry name" value="TRNA/RRNA METHYLTRANSFERASE"/>
    <property type="match status" value="1"/>
</dbReference>
<dbReference type="RefSeq" id="WP_101249817.1">
    <property type="nucleotide sequence ID" value="NZ_PIUM01000005.1"/>
</dbReference>
<dbReference type="PANTHER" id="PTHR42786:SF6">
    <property type="entry name" value="TRNA_RRNA METHYLTRANSFERASE SPOU TYPE DOMAIN-CONTAINING PROTEIN"/>
    <property type="match status" value="1"/>
</dbReference>
<protein>
    <submittedName>
        <fullName evidence="6">rRNA methyltransferase</fullName>
    </submittedName>
</protein>
<dbReference type="InterPro" id="IPR004384">
    <property type="entry name" value="RNA_MeTrfase_TrmJ/LasT"/>
</dbReference>
<keyword evidence="4" id="KW-0949">S-adenosyl-L-methionine</keyword>
<keyword evidence="2 6" id="KW-0489">Methyltransferase</keyword>
<comment type="caution">
    <text evidence="6">The sequence shown here is derived from an EMBL/GenBank/DDBJ whole genome shotgun (WGS) entry which is preliminary data.</text>
</comment>
<reference evidence="7" key="1">
    <citation type="submission" date="2017-12" db="EMBL/GenBank/DDBJ databases">
        <title>Draft genome sequence of Telmatospirillum siberiense 26-4b1T, an acidotolerant peatland alphaproteobacterium potentially involved in sulfur cycling.</title>
        <authorList>
            <person name="Hausmann B."/>
            <person name="Pjevac P."/>
            <person name="Schreck K."/>
            <person name="Herbold C.W."/>
            <person name="Daims H."/>
            <person name="Wagner M."/>
            <person name="Pester M."/>
            <person name="Loy A."/>
        </authorList>
    </citation>
    <scope>NUCLEOTIDE SEQUENCE [LARGE SCALE GENOMIC DNA]</scope>
    <source>
        <strain evidence="7">26-4b1</strain>
    </source>
</reference>
<evidence type="ECO:0000313" key="7">
    <source>
        <dbReference type="Proteomes" id="UP000233293"/>
    </source>
</evidence>
<evidence type="ECO:0000259" key="5">
    <source>
        <dbReference type="Pfam" id="PF00588"/>
    </source>
</evidence>
<dbReference type="GO" id="GO:0002128">
    <property type="term" value="P:tRNA nucleoside ribose methylation"/>
    <property type="evidence" value="ECO:0007669"/>
    <property type="project" value="TreeGrafter"/>
</dbReference>
<evidence type="ECO:0000256" key="2">
    <source>
        <dbReference type="ARBA" id="ARBA00022603"/>
    </source>
</evidence>
<dbReference type="CDD" id="cd18098">
    <property type="entry name" value="SpoU-like"/>
    <property type="match status" value="1"/>
</dbReference>
<dbReference type="Gene3D" id="3.40.1280.10">
    <property type="match status" value="1"/>
</dbReference>
<evidence type="ECO:0000313" key="6">
    <source>
        <dbReference type="EMBL" id="PKU25293.1"/>
    </source>
</evidence>
<dbReference type="OrthoDB" id="4578643at2"/>
<proteinExistence type="inferred from homology"/>
<dbReference type="InterPro" id="IPR001537">
    <property type="entry name" value="SpoU_MeTrfase"/>
</dbReference>
<dbReference type="AlphaFoldDB" id="A0A2N3PY18"/>
<keyword evidence="3 6" id="KW-0808">Transferase</keyword>
<dbReference type="SUPFAM" id="SSF75217">
    <property type="entry name" value="alpha/beta knot"/>
    <property type="match status" value="1"/>
</dbReference>
<organism evidence="6 7">
    <name type="scientific">Telmatospirillum siberiense</name>
    <dbReference type="NCBI Taxonomy" id="382514"/>
    <lineage>
        <taxon>Bacteria</taxon>
        <taxon>Pseudomonadati</taxon>
        <taxon>Pseudomonadota</taxon>
        <taxon>Alphaproteobacteria</taxon>
        <taxon>Rhodospirillales</taxon>
        <taxon>Rhodospirillaceae</taxon>
        <taxon>Telmatospirillum</taxon>
    </lineage>
</organism>
<sequence>MRGYFGIGVEGVSKQANVGSLFRSAHAFGASFVFTVAADYTRRAAGRADTSDAVTQVPFYAFPDIAALQLPKGCRLVGVELVDEAIDLPSFHHPAQAAYVLGRERGSLTPEMLARCDHVVKIPTQFCINLGIAGAIVMYDRVTSLARFAPRPVRAGGPIEMLAEHRHGEPVFRTPERMALYRTEINSR</sequence>
<dbReference type="GO" id="GO:0008173">
    <property type="term" value="F:RNA methyltransferase activity"/>
    <property type="evidence" value="ECO:0007669"/>
    <property type="project" value="InterPro"/>
</dbReference>
<dbReference type="EMBL" id="PIUM01000005">
    <property type="protein sequence ID" value="PKU25293.1"/>
    <property type="molecule type" value="Genomic_DNA"/>
</dbReference>
<name>A0A2N3PY18_9PROT</name>
<dbReference type="InterPro" id="IPR029026">
    <property type="entry name" value="tRNA_m1G_MTases_N"/>
</dbReference>
<feature type="domain" description="tRNA/rRNA methyltransferase SpoU type" evidence="5">
    <location>
        <begin position="8"/>
        <end position="139"/>
    </location>
</feature>
<dbReference type="Proteomes" id="UP000233293">
    <property type="component" value="Unassembled WGS sequence"/>
</dbReference>
<accession>A0A2N3PY18</accession>
<dbReference type="GO" id="GO:0005829">
    <property type="term" value="C:cytosol"/>
    <property type="evidence" value="ECO:0007669"/>
    <property type="project" value="TreeGrafter"/>
</dbReference>
<dbReference type="InterPro" id="IPR029028">
    <property type="entry name" value="Alpha/beta_knot_MTases"/>
</dbReference>
<dbReference type="GO" id="GO:0003723">
    <property type="term" value="F:RNA binding"/>
    <property type="evidence" value="ECO:0007669"/>
    <property type="project" value="InterPro"/>
</dbReference>
<comment type="similarity">
    <text evidence="1">Belongs to the class IV-like SAM-binding methyltransferase superfamily. RNA methyltransferase TrmH family.</text>
</comment>
<keyword evidence="7" id="KW-1185">Reference proteome</keyword>
<gene>
    <name evidence="6" type="ORF">CWS72_06755</name>
</gene>